<reference evidence="2 3" key="1">
    <citation type="submission" date="2019-03" db="EMBL/GenBank/DDBJ databases">
        <title>Genomic Encyclopedia of Type Strains, Phase IV (KMG-IV): sequencing the most valuable type-strain genomes for metagenomic binning, comparative biology and taxonomic classification.</title>
        <authorList>
            <person name="Goeker M."/>
        </authorList>
    </citation>
    <scope>NUCLEOTIDE SEQUENCE [LARGE SCALE GENOMIC DNA]</scope>
    <source>
        <strain evidence="2 3">DSM 45934</strain>
    </source>
</reference>
<evidence type="ECO:0000313" key="2">
    <source>
        <dbReference type="EMBL" id="TCO64799.1"/>
    </source>
</evidence>
<dbReference type="EMBL" id="SLWS01000001">
    <property type="protein sequence ID" value="TCO64799.1"/>
    <property type="molecule type" value="Genomic_DNA"/>
</dbReference>
<evidence type="ECO:0000256" key="1">
    <source>
        <dbReference type="SAM" id="Phobius"/>
    </source>
</evidence>
<evidence type="ECO:0000313" key="3">
    <source>
        <dbReference type="Proteomes" id="UP000295680"/>
    </source>
</evidence>
<keyword evidence="3" id="KW-1185">Reference proteome</keyword>
<dbReference type="AlphaFoldDB" id="A0A4R2K4R3"/>
<dbReference type="InterPro" id="IPR045684">
    <property type="entry name" value="DUF6191"/>
</dbReference>
<protein>
    <submittedName>
        <fullName evidence="2">Uncharacterized protein</fullName>
    </submittedName>
</protein>
<accession>A0A4R2K4R3</accession>
<keyword evidence="1" id="KW-0812">Transmembrane</keyword>
<keyword evidence="1" id="KW-1133">Transmembrane helix</keyword>
<sequence>MVWAVSLPALVFLLLALGVLERVWRRMRKTRKTGGLPVSGASFDEFTAFLYGTKRYELDQRATQSLMREEENDGAPPNQVDLDSGVVVLRQRDTRD</sequence>
<dbReference type="Proteomes" id="UP000295680">
    <property type="component" value="Unassembled WGS sequence"/>
</dbReference>
<name>A0A4R2K4R3_9PSEU</name>
<keyword evidence="1" id="KW-0472">Membrane</keyword>
<organism evidence="2 3">
    <name type="scientific">Actinocrispum wychmicini</name>
    <dbReference type="NCBI Taxonomy" id="1213861"/>
    <lineage>
        <taxon>Bacteria</taxon>
        <taxon>Bacillati</taxon>
        <taxon>Actinomycetota</taxon>
        <taxon>Actinomycetes</taxon>
        <taxon>Pseudonocardiales</taxon>
        <taxon>Pseudonocardiaceae</taxon>
        <taxon>Actinocrispum</taxon>
    </lineage>
</organism>
<comment type="caution">
    <text evidence="2">The sequence shown here is derived from an EMBL/GenBank/DDBJ whole genome shotgun (WGS) entry which is preliminary data.</text>
</comment>
<dbReference type="Pfam" id="PF19690">
    <property type="entry name" value="DUF6191"/>
    <property type="match status" value="1"/>
</dbReference>
<feature type="transmembrane region" description="Helical" evidence="1">
    <location>
        <begin position="6"/>
        <end position="24"/>
    </location>
</feature>
<gene>
    <name evidence="2" type="ORF">EV192_101582</name>
</gene>
<proteinExistence type="predicted"/>